<gene>
    <name evidence="1" type="ORF">BKA12_001569</name>
</gene>
<reference evidence="1 2" key="1">
    <citation type="submission" date="2020-08" db="EMBL/GenBank/DDBJ databases">
        <title>Sequencing the genomes of 1000 actinobacteria strains.</title>
        <authorList>
            <person name="Klenk H.-P."/>
        </authorList>
    </citation>
    <scope>NUCLEOTIDE SEQUENCE [LARGE SCALE GENOMIC DNA]</scope>
    <source>
        <strain evidence="1 2">DSM 23694</strain>
    </source>
</reference>
<accession>A0A7W9DBG1</accession>
<evidence type="ECO:0000313" key="1">
    <source>
        <dbReference type="EMBL" id="MBB5598489.1"/>
    </source>
</evidence>
<comment type="caution">
    <text evidence="1">The sequence shown here is derived from an EMBL/GenBank/DDBJ whole genome shotgun (WGS) entry which is preliminary data.</text>
</comment>
<protein>
    <submittedName>
        <fullName evidence="1">Uncharacterized protein</fullName>
    </submittedName>
</protein>
<keyword evidence="2" id="KW-1185">Reference proteome</keyword>
<proteinExistence type="predicted"/>
<dbReference type="RefSeq" id="WP_183642235.1">
    <property type="nucleotide sequence ID" value="NZ_JACHBL010000001.1"/>
</dbReference>
<name>A0A7W9DBG1_9MICC</name>
<dbReference type="EMBL" id="JACHBL010000001">
    <property type="protein sequence ID" value="MBB5598489.1"/>
    <property type="molecule type" value="Genomic_DNA"/>
</dbReference>
<evidence type="ECO:0000313" key="2">
    <source>
        <dbReference type="Proteomes" id="UP000523863"/>
    </source>
</evidence>
<organism evidence="1 2">
    <name type="scientific">Neomicrococcus lactis</name>
    <dbReference type="NCBI Taxonomy" id="732241"/>
    <lineage>
        <taxon>Bacteria</taxon>
        <taxon>Bacillati</taxon>
        <taxon>Actinomycetota</taxon>
        <taxon>Actinomycetes</taxon>
        <taxon>Micrococcales</taxon>
        <taxon>Micrococcaceae</taxon>
        <taxon>Neomicrococcus</taxon>
    </lineage>
</organism>
<dbReference type="Proteomes" id="UP000523863">
    <property type="component" value="Unassembled WGS sequence"/>
</dbReference>
<dbReference type="AlphaFoldDB" id="A0A7W9DBG1"/>
<sequence>MTENLPENRIAELSPSAIEDLDRVVGTAIGVAREQLESVGAFLPFGIALQKPADPAASASEDDDAAPAGELRLLAVQPTEAEDDEADIDADEMLADLVALIRQQEEAFLAVALVSDVTLLNEDRDAIHVNAEHREGGAAGVVSAYTPPADDSAAEESAAGSWTFDAPQTETGVRLVWVD</sequence>